<comment type="caution">
    <text evidence="1">The sequence shown here is derived from an EMBL/GenBank/DDBJ whole genome shotgun (WGS) entry which is preliminary data.</text>
</comment>
<dbReference type="EMBL" id="MHOQ01000035">
    <property type="protein sequence ID" value="OGZ65839.1"/>
    <property type="molecule type" value="Genomic_DNA"/>
</dbReference>
<dbReference type="AlphaFoldDB" id="A0A1G2HTV7"/>
<gene>
    <name evidence="1" type="ORF">A3D34_03255</name>
</gene>
<organism evidence="1 2">
    <name type="scientific">Candidatus Staskawiczbacteria bacterium RIFCSPHIGHO2_02_FULL_33_16</name>
    <dbReference type="NCBI Taxonomy" id="1802204"/>
    <lineage>
        <taxon>Bacteria</taxon>
        <taxon>Candidatus Staskawicziibacteriota</taxon>
    </lineage>
</organism>
<dbReference type="SUPFAM" id="SSF109604">
    <property type="entry name" value="HD-domain/PDEase-like"/>
    <property type="match status" value="1"/>
</dbReference>
<name>A0A1G2HTV7_9BACT</name>
<evidence type="ECO:0000313" key="2">
    <source>
        <dbReference type="Proteomes" id="UP000179183"/>
    </source>
</evidence>
<protein>
    <recommendedName>
        <fullName evidence="3">HD domain-containing protein</fullName>
    </recommendedName>
</protein>
<evidence type="ECO:0000313" key="1">
    <source>
        <dbReference type="EMBL" id="OGZ65839.1"/>
    </source>
</evidence>
<sequence length="161" mass="18552">MENLIKIIKDQFKLGLNGDHGLKHWQHVEKIGNYLASHTGADGQIISLFAYLHDSKREDEYDDPEHGKRSANFAKELHDKKLLSISKKQLDQLIFSCEFHSQPNTKSNDVTIQTCWDADRLDLVRLGITPKNEFLFTEKAKKKEAILFAIELNKSYPQQIS</sequence>
<dbReference type="Proteomes" id="UP000179183">
    <property type="component" value="Unassembled WGS sequence"/>
</dbReference>
<evidence type="ECO:0008006" key="3">
    <source>
        <dbReference type="Google" id="ProtNLM"/>
    </source>
</evidence>
<accession>A0A1G2HTV7</accession>
<reference evidence="1 2" key="1">
    <citation type="journal article" date="2016" name="Nat. Commun.">
        <title>Thousands of microbial genomes shed light on interconnected biogeochemical processes in an aquifer system.</title>
        <authorList>
            <person name="Anantharaman K."/>
            <person name="Brown C.T."/>
            <person name="Hug L.A."/>
            <person name="Sharon I."/>
            <person name="Castelle C.J."/>
            <person name="Probst A.J."/>
            <person name="Thomas B.C."/>
            <person name="Singh A."/>
            <person name="Wilkins M.J."/>
            <person name="Karaoz U."/>
            <person name="Brodie E.L."/>
            <person name="Williams K.H."/>
            <person name="Hubbard S.S."/>
            <person name="Banfield J.F."/>
        </authorList>
    </citation>
    <scope>NUCLEOTIDE SEQUENCE [LARGE SCALE GENOMIC DNA]</scope>
</reference>
<proteinExistence type="predicted"/>
<dbReference type="Gene3D" id="1.10.3210.10">
    <property type="entry name" value="Hypothetical protein af1432"/>
    <property type="match status" value="1"/>
</dbReference>